<reference evidence="2" key="1">
    <citation type="submission" date="2021-07" db="EMBL/GenBank/DDBJ databases">
        <title>Characterization of violacein-producing bacteria and related species.</title>
        <authorList>
            <person name="Wilson H.S."/>
            <person name="De Leon M.E."/>
        </authorList>
    </citation>
    <scope>NUCLEOTIDE SEQUENCE</scope>
    <source>
        <strain evidence="2">HSC-15S17</strain>
    </source>
</reference>
<evidence type="ECO:0000313" key="2">
    <source>
        <dbReference type="EMBL" id="MBV6321244.1"/>
    </source>
</evidence>
<dbReference type="Pfam" id="PF01584">
    <property type="entry name" value="CheW"/>
    <property type="match status" value="1"/>
</dbReference>
<dbReference type="PANTHER" id="PTHR22617">
    <property type="entry name" value="CHEMOTAXIS SENSOR HISTIDINE KINASE-RELATED"/>
    <property type="match status" value="1"/>
</dbReference>
<dbReference type="GO" id="GO:0006935">
    <property type="term" value="P:chemotaxis"/>
    <property type="evidence" value="ECO:0007669"/>
    <property type="project" value="InterPro"/>
</dbReference>
<reference evidence="3" key="2">
    <citation type="submission" date="2022-03" db="EMBL/GenBank/DDBJ databases">
        <title>Genome Encyclopedia of Bacteria and Archaea VI: Functional Genomics of Type Strains.</title>
        <authorList>
            <person name="Whitman W."/>
        </authorList>
    </citation>
    <scope>NUCLEOTIDE SEQUENCE</scope>
    <source>
        <strain evidence="3">HSC-15S17</strain>
    </source>
</reference>
<evidence type="ECO:0000313" key="5">
    <source>
        <dbReference type="Proteomes" id="UP001162889"/>
    </source>
</evidence>
<sequence>MPARRQQLDWERVRARLAATAATARQQSAVAPEQQRAQLEERARQLARVPPAAPAPDAEAEVLEFMLAHERYALEMRHVHEVHVLRELTPLPCTPPFVLGIVNVRGRILSLVDLKRFFGLPEQGLTDLNKIIVLRGGAMRFGLLADQILGVNKLLLAELQPPPSTLVGIRADYLKGVTAARLILLDGGRLLSDPAMVVEQHVV</sequence>
<keyword evidence="5" id="KW-1185">Reference proteome</keyword>
<dbReference type="PROSITE" id="PS50851">
    <property type="entry name" value="CHEW"/>
    <property type="match status" value="1"/>
</dbReference>
<accession>A0AA41HAX7</accession>
<comment type="caution">
    <text evidence="2">The sequence shown here is derived from an EMBL/GenBank/DDBJ whole genome shotgun (WGS) entry which is preliminary data.</text>
</comment>
<dbReference type="InterPro" id="IPR039315">
    <property type="entry name" value="CheW"/>
</dbReference>
<dbReference type="InterPro" id="IPR002545">
    <property type="entry name" value="CheW-lke_dom"/>
</dbReference>
<dbReference type="PANTHER" id="PTHR22617:SF23">
    <property type="entry name" value="CHEMOTAXIS PROTEIN CHEW"/>
    <property type="match status" value="1"/>
</dbReference>
<protein>
    <submittedName>
        <fullName evidence="2 3">Chemotaxis protein CheW</fullName>
    </submittedName>
</protein>
<dbReference type="GO" id="GO:0005829">
    <property type="term" value="C:cytosol"/>
    <property type="evidence" value="ECO:0007669"/>
    <property type="project" value="TreeGrafter"/>
</dbReference>
<feature type="domain" description="CheW-like" evidence="1">
    <location>
        <begin position="59"/>
        <end position="196"/>
    </location>
</feature>
<evidence type="ECO:0000259" key="1">
    <source>
        <dbReference type="PROSITE" id="PS50851"/>
    </source>
</evidence>
<proteinExistence type="predicted"/>
<dbReference type="RefSeq" id="WP_217941995.1">
    <property type="nucleotide sequence ID" value="NZ_JAHTGR010000004.1"/>
</dbReference>
<evidence type="ECO:0000313" key="3">
    <source>
        <dbReference type="EMBL" id="MCP2009508.1"/>
    </source>
</evidence>
<dbReference type="EMBL" id="JALJZU010000006">
    <property type="protein sequence ID" value="MCP2009508.1"/>
    <property type="molecule type" value="Genomic_DNA"/>
</dbReference>
<dbReference type="EMBL" id="JAHTGR010000004">
    <property type="protein sequence ID" value="MBV6321244.1"/>
    <property type="molecule type" value="Genomic_DNA"/>
</dbReference>
<gene>
    <name evidence="2" type="ORF">KVP70_09880</name>
    <name evidence="3" type="ORF">L1274_003237</name>
</gene>
<organism evidence="2 4">
    <name type="scientific">Duganella violaceipulchra</name>
    <dbReference type="NCBI Taxonomy" id="2849652"/>
    <lineage>
        <taxon>Bacteria</taxon>
        <taxon>Pseudomonadati</taxon>
        <taxon>Pseudomonadota</taxon>
        <taxon>Betaproteobacteria</taxon>
        <taxon>Burkholderiales</taxon>
        <taxon>Oxalobacteraceae</taxon>
        <taxon>Telluria group</taxon>
        <taxon>Duganella</taxon>
    </lineage>
</organism>
<dbReference type="Proteomes" id="UP001162889">
    <property type="component" value="Unassembled WGS sequence"/>
</dbReference>
<dbReference type="SMART" id="SM00260">
    <property type="entry name" value="CheW"/>
    <property type="match status" value="1"/>
</dbReference>
<dbReference type="AlphaFoldDB" id="A0AA41HAX7"/>
<name>A0AA41HAX7_9BURK</name>
<evidence type="ECO:0000313" key="4">
    <source>
        <dbReference type="Proteomes" id="UP001155901"/>
    </source>
</evidence>
<dbReference type="Proteomes" id="UP001155901">
    <property type="component" value="Unassembled WGS sequence"/>
</dbReference>
<dbReference type="GO" id="GO:0007165">
    <property type="term" value="P:signal transduction"/>
    <property type="evidence" value="ECO:0007669"/>
    <property type="project" value="InterPro"/>
</dbReference>